<dbReference type="OrthoDB" id="1732982at2"/>
<feature type="domain" description="CzcB-like C-terminal circularly permuted SH3-like" evidence="6">
    <location>
        <begin position="513"/>
        <end position="547"/>
    </location>
</feature>
<accession>A0A1W2AGI0</accession>
<dbReference type="Gene3D" id="2.40.30.170">
    <property type="match status" value="2"/>
</dbReference>
<evidence type="ECO:0000256" key="3">
    <source>
        <dbReference type="SAM" id="Coils"/>
    </source>
</evidence>
<evidence type="ECO:0000256" key="4">
    <source>
        <dbReference type="SAM" id="MobiDB-lite"/>
    </source>
</evidence>
<keyword evidence="5" id="KW-0812">Transmembrane</keyword>
<organism evidence="7 8">
    <name type="scientific">Papillibacter cinnamivorans DSM 12816</name>
    <dbReference type="NCBI Taxonomy" id="1122930"/>
    <lineage>
        <taxon>Bacteria</taxon>
        <taxon>Bacillati</taxon>
        <taxon>Bacillota</taxon>
        <taxon>Clostridia</taxon>
        <taxon>Eubacteriales</taxon>
        <taxon>Oscillospiraceae</taxon>
        <taxon>Papillibacter</taxon>
    </lineage>
</organism>
<feature type="coiled-coil region" evidence="3">
    <location>
        <begin position="327"/>
        <end position="361"/>
    </location>
</feature>
<protein>
    <submittedName>
        <fullName evidence="7">Biotin-lipoyl like</fullName>
    </submittedName>
</protein>
<dbReference type="InterPro" id="IPR050465">
    <property type="entry name" value="UPF0194_transport"/>
</dbReference>
<comment type="subcellular location">
    <subcellularLocation>
        <location evidence="1">Cell envelope</location>
    </subcellularLocation>
</comment>
<dbReference type="Proteomes" id="UP000192790">
    <property type="component" value="Unassembled WGS sequence"/>
</dbReference>
<proteinExistence type="predicted"/>
<keyword evidence="2 3" id="KW-0175">Coiled coil</keyword>
<reference evidence="7 8" key="1">
    <citation type="submission" date="2017-04" db="EMBL/GenBank/DDBJ databases">
        <authorList>
            <person name="Afonso C.L."/>
            <person name="Miller P.J."/>
            <person name="Scott M.A."/>
            <person name="Spackman E."/>
            <person name="Goraichik I."/>
            <person name="Dimitrov K.M."/>
            <person name="Suarez D.L."/>
            <person name="Swayne D.E."/>
        </authorList>
    </citation>
    <scope>NUCLEOTIDE SEQUENCE [LARGE SCALE GENOMIC DNA]</scope>
    <source>
        <strain evidence="7 8">DSM 12816</strain>
    </source>
</reference>
<dbReference type="Pfam" id="PF25975">
    <property type="entry name" value="CzcB_C"/>
    <property type="match status" value="1"/>
</dbReference>
<name>A0A1W2AGI0_9FIRM</name>
<evidence type="ECO:0000256" key="1">
    <source>
        <dbReference type="ARBA" id="ARBA00004196"/>
    </source>
</evidence>
<gene>
    <name evidence="7" type="ORF">SAMN02745168_1709</name>
</gene>
<feature type="coiled-coil region" evidence="3">
    <location>
        <begin position="131"/>
        <end position="165"/>
    </location>
</feature>
<dbReference type="GO" id="GO:0030313">
    <property type="term" value="C:cell envelope"/>
    <property type="evidence" value="ECO:0007669"/>
    <property type="project" value="UniProtKB-SubCell"/>
</dbReference>
<dbReference type="SUPFAM" id="SSF111369">
    <property type="entry name" value="HlyD-like secretion proteins"/>
    <property type="match status" value="2"/>
</dbReference>
<keyword evidence="8" id="KW-1185">Reference proteome</keyword>
<dbReference type="PANTHER" id="PTHR32347">
    <property type="entry name" value="EFFLUX SYSTEM COMPONENT YKNX-RELATED"/>
    <property type="match status" value="1"/>
</dbReference>
<evidence type="ECO:0000313" key="8">
    <source>
        <dbReference type="Proteomes" id="UP000192790"/>
    </source>
</evidence>
<dbReference type="Gene3D" id="2.40.50.100">
    <property type="match status" value="2"/>
</dbReference>
<dbReference type="Gene3D" id="2.40.420.20">
    <property type="match status" value="1"/>
</dbReference>
<dbReference type="PANTHER" id="PTHR32347:SF14">
    <property type="entry name" value="EFFLUX SYSTEM COMPONENT YKNX-RELATED"/>
    <property type="match status" value="1"/>
</dbReference>
<keyword evidence="5" id="KW-1133">Transmembrane helix</keyword>
<evidence type="ECO:0000256" key="2">
    <source>
        <dbReference type="ARBA" id="ARBA00023054"/>
    </source>
</evidence>
<dbReference type="InterPro" id="IPR058649">
    <property type="entry name" value="CzcB_C"/>
</dbReference>
<feature type="transmembrane region" description="Helical" evidence="5">
    <location>
        <begin position="44"/>
        <end position="65"/>
    </location>
</feature>
<keyword evidence="5" id="KW-0472">Membrane</keyword>
<feature type="region of interest" description="Disordered" evidence="4">
    <location>
        <begin position="1"/>
        <end position="37"/>
    </location>
</feature>
<evidence type="ECO:0000259" key="6">
    <source>
        <dbReference type="Pfam" id="PF25975"/>
    </source>
</evidence>
<sequence>MSENIGQIAEQPAADAGQKSVPVPAKPGNGVKKPGQKKKKTKRIIAIVIAAVIVAAVVFGFYKLFFSKEKKDILTEVVYRGSIQSTVEGSGVTTPKDSEAIVLGGSGEVQEVYVTEGQYVTAGTPLYKIDSADAETEVADAQKALSSLQKELSTLQESYNNLTVRAPFAGKLLETGDFSAEDSVNAGTKVALLVDDSKMLLKQYYSYAYKDSISAGQTAQISIPSSMAVVTGTVQEIEMVRRVSSEGSLLFEVTFAMDNPGTLTEGMEAAATLTGKNGESIYPYEPGSLTYNRKSEILAKSAGTVLKVNLHDYAGVAAGEVLLALDSDVYDTQMSDLQKRIESAEETLAEKTKTLNAFQAVAPIDGTVLSCALVPGETAASGTTAVTIADTRTMTVAAQIDELSVNTVKVGMDVMITQQGMDSTMTFIGQVSSVSLEGKYENGVSYFPAVITVDNPDGALMSGMYVSYSMVTSSKDDCLLVSSQAIKYTESGTCLFIKADSRPDNAVDLGENVEIPDGFYAVPVETGLSDDTNVEIVSGVEEGTEVFTQFMVDQGSSYMGY</sequence>
<dbReference type="AlphaFoldDB" id="A0A1W2AGI0"/>
<dbReference type="STRING" id="1122930.SAMN02745168_1709"/>
<dbReference type="EMBL" id="FWXW01000004">
    <property type="protein sequence ID" value="SMC59819.1"/>
    <property type="molecule type" value="Genomic_DNA"/>
</dbReference>
<evidence type="ECO:0000256" key="5">
    <source>
        <dbReference type="SAM" id="Phobius"/>
    </source>
</evidence>
<dbReference type="RefSeq" id="WP_084234408.1">
    <property type="nucleotide sequence ID" value="NZ_FWXW01000004.1"/>
</dbReference>
<evidence type="ECO:0000313" key="7">
    <source>
        <dbReference type="EMBL" id="SMC59819.1"/>
    </source>
</evidence>